<dbReference type="RefSeq" id="WP_006316968.1">
    <property type="nucleotide sequence ID" value="NZ_ARZA01000268.1"/>
</dbReference>
<organism evidence="7 8">
    <name type="scientific">Caldisalinibacter kiritimatiensis</name>
    <dbReference type="NCBI Taxonomy" id="1304284"/>
    <lineage>
        <taxon>Bacteria</taxon>
        <taxon>Bacillati</taxon>
        <taxon>Bacillota</taxon>
        <taxon>Tissierellia</taxon>
        <taxon>Tissierellales</taxon>
        <taxon>Thermohalobacteraceae</taxon>
        <taxon>Caldisalinibacter</taxon>
    </lineage>
</organism>
<feature type="domain" description="O-antigen ligase-related" evidence="6">
    <location>
        <begin position="320"/>
        <end position="454"/>
    </location>
</feature>
<accession>R1CS65</accession>
<dbReference type="OrthoDB" id="9806320at2"/>
<evidence type="ECO:0000313" key="7">
    <source>
        <dbReference type="EMBL" id="EOC99538.1"/>
    </source>
</evidence>
<dbReference type="InterPro" id="IPR051533">
    <property type="entry name" value="WaaL-like"/>
</dbReference>
<feature type="transmembrane region" description="Helical" evidence="5">
    <location>
        <begin position="184"/>
        <end position="206"/>
    </location>
</feature>
<evidence type="ECO:0000259" key="6">
    <source>
        <dbReference type="Pfam" id="PF04932"/>
    </source>
</evidence>
<evidence type="ECO:0000256" key="3">
    <source>
        <dbReference type="ARBA" id="ARBA00022989"/>
    </source>
</evidence>
<sequence length="530" mass="61435">MHESLTLNFIIKLWRYTERCYKRSLINRVLYRIYSIFMFLLRGSLIFNFLTKDKSVIENSFVYKVYEYVVDLSKNLIDLIRKIIKKYMKYSFVYKLVHSISKIQIYTIRIIKGSWFTKFLDYIFNVDKMEGQQTFNLNLGILAAIIILPFAPKIISLLFIAFVVFTFFIKLLYKEDYFLRKSFVDIPILLLAIVFIITTITSYNLQGSLRDLVIHIIAISFIYVIVNSIKTENQLNAILTTTVFTATIVALYGLYQYKVGVKVDDAWVDVANNPDLKTRVFSVFGNPNILAEYLIMITPISLSLFWVTKKIFKKIVFLATTLILIATLIFTFSRGGWLGFAFGIFVFVILVEKKLLISLIPAGLLSIFIMPSAIINRILTIGNLRDSSNAYRIKVWDITLDIIRDNWVSGVGFGYIPFKETYVKYIRTMNVYHAHNTYLETLAEVGIGGFIIFIIMLFIIYKYSLMSYRKTDNKYLKVITAGLLASLSSILFHGLVENILYLPRIIITFWTIISFILVILNISSKENRVT</sequence>
<dbReference type="Pfam" id="PF04932">
    <property type="entry name" value="Wzy_C"/>
    <property type="match status" value="1"/>
</dbReference>
<dbReference type="eggNOG" id="COG3307">
    <property type="taxonomic scope" value="Bacteria"/>
</dbReference>
<evidence type="ECO:0000256" key="2">
    <source>
        <dbReference type="ARBA" id="ARBA00022692"/>
    </source>
</evidence>
<dbReference type="PANTHER" id="PTHR37422">
    <property type="entry name" value="TEICHURONIC ACID BIOSYNTHESIS PROTEIN TUAE"/>
    <property type="match status" value="1"/>
</dbReference>
<feature type="transmembrane region" description="Helical" evidence="5">
    <location>
        <begin position="501"/>
        <end position="522"/>
    </location>
</feature>
<protein>
    <submittedName>
        <fullName evidence="7">O-antigen polymerase</fullName>
    </submittedName>
</protein>
<keyword evidence="2 5" id="KW-0812">Transmembrane</keyword>
<dbReference type="Proteomes" id="UP000013378">
    <property type="component" value="Unassembled WGS sequence"/>
</dbReference>
<evidence type="ECO:0000256" key="4">
    <source>
        <dbReference type="ARBA" id="ARBA00023136"/>
    </source>
</evidence>
<proteinExistence type="predicted"/>
<feature type="transmembrane region" description="Helical" evidence="5">
    <location>
        <begin position="315"/>
        <end position="331"/>
    </location>
</feature>
<dbReference type="AlphaFoldDB" id="R1CS65"/>
<comment type="subcellular location">
    <subcellularLocation>
        <location evidence="1">Membrane</location>
        <topology evidence="1">Multi-pass membrane protein</topology>
    </subcellularLocation>
</comment>
<feature type="transmembrane region" description="Helical" evidence="5">
    <location>
        <begin position="139"/>
        <end position="172"/>
    </location>
</feature>
<feature type="transmembrane region" description="Helical" evidence="5">
    <location>
        <begin position="212"/>
        <end position="229"/>
    </location>
</feature>
<name>R1CS65_9FIRM</name>
<dbReference type="STRING" id="1304284.L21TH_2450"/>
<feature type="transmembrane region" description="Helical" evidence="5">
    <location>
        <begin position="475"/>
        <end position="495"/>
    </location>
</feature>
<feature type="transmembrane region" description="Helical" evidence="5">
    <location>
        <begin position="445"/>
        <end position="463"/>
    </location>
</feature>
<evidence type="ECO:0000256" key="1">
    <source>
        <dbReference type="ARBA" id="ARBA00004141"/>
    </source>
</evidence>
<gene>
    <name evidence="7" type="ORF">L21TH_2450</name>
</gene>
<dbReference type="EMBL" id="ARZA01000268">
    <property type="protein sequence ID" value="EOC99538.1"/>
    <property type="molecule type" value="Genomic_DNA"/>
</dbReference>
<keyword evidence="4 5" id="KW-0472">Membrane</keyword>
<dbReference type="GO" id="GO:0016020">
    <property type="term" value="C:membrane"/>
    <property type="evidence" value="ECO:0007669"/>
    <property type="project" value="UniProtKB-SubCell"/>
</dbReference>
<comment type="caution">
    <text evidence="7">The sequence shown here is derived from an EMBL/GenBank/DDBJ whole genome shotgun (WGS) entry which is preliminary data.</text>
</comment>
<feature type="transmembrane region" description="Helical" evidence="5">
    <location>
        <begin position="289"/>
        <end position="308"/>
    </location>
</feature>
<dbReference type="InterPro" id="IPR007016">
    <property type="entry name" value="O-antigen_ligase-rel_domated"/>
</dbReference>
<feature type="transmembrane region" description="Helical" evidence="5">
    <location>
        <begin position="359"/>
        <end position="379"/>
    </location>
</feature>
<feature type="transmembrane region" description="Helical" evidence="5">
    <location>
        <begin position="236"/>
        <end position="255"/>
    </location>
</feature>
<feature type="transmembrane region" description="Helical" evidence="5">
    <location>
        <begin position="29"/>
        <end position="50"/>
    </location>
</feature>
<keyword evidence="3 5" id="KW-1133">Transmembrane helix</keyword>
<dbReference type="PANTHER" id="PTHR37422:SF17">
    <property type="entry name" value="O-ANTIGEN LIGASE"/>
    <property type="match status" value="1"/>
</dbReference>
<feature type="transmembrane region" description="Helical" evidence="5">
    <location>
        <begin position="337"/>
        <end position="352"/>
    </location>
</feature>
<reference evidence="7 8" key="1">
    <citation type="journal article" date="2015" name="Geomicrobiol. J.">
        <title>Caldisalinibacter kiritimatiensis gen. nov., sp. nov., a moderately thermohalophilic thiosulfate-reducing bacterium from a hypersaline microbial mat.</title>
        <authorList>
            <person name="Ben Hania W."/>
            <person name="Joseph M."/>
            <person name="Fiebig A."/>
            <person name="Bunk B."/>
            <person name="Klenk H.-P."/>
            <person name="Fardeau M.-L."/>
            <person name="Spring S."/>
        </authorList>
    </citation>
    <scope>NUCLEOTIDE SEQUENCE [LARGE SCALE GENOMIC DNA]</scope>
    <source>
        <strain evidence="7 8">L21-TH-D2</strain>
    </source>
</reference>
<evidence type="ECO:0000313" key="8">
    <source>
        <dbReference type="Proteomes" id="UP000013378"/>
    </source>
</evidence>
<evidence type="ECO:0000256" key="5">
    <source>
        <dbReference type="SAM" id="Phobius"/>
    </source>
</evidence>
<keyword evidence="8" id="KW-1185">Reference proteome</keyword>